<dbReference type="EMBL" id="CP129113">
    <property type="protein sequence ID" value="WLV25851.1"/>
    <property type="molecule type" value="Genomic_DNA"/>
</dbReference>
<proteinExistence type="predicted"/>
<feature type="coiled-coil region" evidence="1">
    <location>
        <begin position="95"/>
        <end position="122"/>
    </location>
</feature>
<name>A0ABY9KY87_9BACI</name>
<sequence>MANKSPNTNKIIELARLKSHETEKKVFNAIKAMIKNKEKINYNSVSIKSNVSKSFLYKNSSIRGKIDMLRGEQLKLEKVTNHKPNTSDKSKDVIIETLKGKIENLIKENESLKEALASKYNNFYNNL</sequence>
<organism evidence="3 4">
    <name type="scientific">Aciduricibacillus chroicocephali</name>
    <dbReference type="NCBI Taxonomy" id="3054939"/>
    <lineage>
        <taxon>Bacteria</taxon>
        <taxon>Bacillati</taxon>
        <taxon>Bacillota</taxon>
        <taxon>Bacilli</taxon>
        <taxon>Bacillales</taxon>
        <taxon>Bacillaceae</taxon>
        <taxon>Aciduricibacillus</taxon>
    </lineage>
</organism>
<evidence type="ECO:0000313" key="2">
    <source>
        <dbReference type="EMBL" id="WLV24596.1"/>
    </source>
</evidence>
<accession>A0ABY9KY87</accession>
<gene>
    <name evidence="3" type="ORF">QR721_06520</name>
    <name evidence="2" type="ORF">QR721_13285</name>
</gene>
<dbReference type="InterPro" id="IPR046229">
    <property type="entry name" value="TnpC-like"/>
</dbReference>
<keyword evidence="4" id="KW-1185">Reference proteome</keyword>
<evidence type="ECO:0000256" key="1">
    <source>
        <dbReference type="SAM" id="Coils"/>
    </source>
</evidence>
<protein>
    <submittedName>
        <fullName evidence="3">DUF6262 family protein</fullName>
    </submittedName>
</protein>
<reference evidence="3" key="1">
    <citation type="submission" date="2023-06" db="EMBL/GenBank/DDBJ databases">
        <title>A Treasure from Seagulls: Isolation and Description of Aciduricobacillus qingdaonensis gen. nov., sp. nov., a Rare Obligately Uric Acid-utilizing Member in the Family Bacillaceae.</title>
        <authorList>
            <person name="Liu W."/>
            <person name="Wang B."/>
        </authorList>
    </citation>
    <scope>NUCLEOTIDE SEQUENCE</scope>
    <source>
        <strain evidence="3">44XB</strain>
    </source>
</reference>
<evidence type="ECO:0000313" key="3">
    <source>
        <dbReference type="EMBL" id="WLV25851.1"/>
    </source>
</evidence>
<dbReference type="Pfam" id="PF19776">
    <property type="entry name" value="DUF6262"/>
    <property type="match status" value="1"/>
</dbReference>
<dbReference type="EMBL" id="CP129113">
    <property type="protein sequence ID" value="WLV24596.1"/>
    <property type="molecule type" value="Genomic_DNA"/>
</dbReference>
<evidence type="ECO:0000313" key="4">
    <source>
        <dbReference type="Proteomes" id="UP001180087"/>
    </source>
</evidence>
<dbReference type="RefSeq" id="WP_348027785.1">
    <property type="nucleotide sequence ID" value="NZ_CP129113.1"/>
</dbReference>
<keyword evidence="1" id="KW-0175">Coiled coil</keyword>
<dbReference type="Proteomes" id="UP001180087">
    <property type="component" value="Chromosome"/>
</dbReference>